<evidence type="ECO:0000313" key="3">
    <source>
        <dbReference type="Proteomes" id="UP000717328"/>
    </source>
</evidence>
<reference evidence="2" key="2">
    <citation type="submission" date="2021-10" db="EMBL/GenBank/DDBJ databases">
        <title>Phylogenomics reveals ancestral predisposition of the termite-cultivated fungus Termitomyces towards a domesticated lifestyle.</title>
        <authorList>
            <person name="Auxier B."/>
            <person name="Grum-Grzhimaylo A."/>
            <person name="Cardenas M.E."/>
            <person name="Lodge J.D."/>
            <person name="Laessoe T."/>
            <person name="Pedersen O."/>
            <person name="Smith M.E."/>
            <person name="Kuyper T.W."/>
            <person name="Franco-Molano E.A."/>
            <person name="Baroni T.J."/>
            <person name="Aanen D.K."/>
        </authorList>
    </citation>
    <scope>NUCLEOTIDE SEQUENCE</scope>
    <source>
        <strain evidence="2">D49</strain>
    </source>
</reference>
<keyword evidence="3" id="KW-1185">Reference proteome</keyword>
<gene>
    <name evidence="2" type="ORF">H0H81_007437</name>
</gene>
<organism evidence="2 3">
    <name type="scientific">Sphagnurus paluster</name>
    <dbReference type="NCBI Taxonomy" id="117069"/>
    <lineage>
        <taxon>Eukaryota</taxon>
        <taxon>Fungi</taxon>
        <taxon>Dikarya</taxon>
        <taxon>Basidiomycota</taxon>
        <taxon>Agaricomycotina</taxon>
        <taxon>Agaricomycetes</taxon>
        <taxon>Agaricomycetidae</taxon>
        <taxon>Agaricales</taxon>
        <taxon>Tricholomatineae</taxon>
        <taxon>Lyophyllaceae</taxon>
        <taxon>Sphagnurus</taxon>
    </lineage>
</organism>
<proteinExistence type="predicted"/>
<feature type="region of interest" description="Disordered" evidence="1">
    <location>
        <begin position="41"/>
        <end position="60"/>
    </location>
</feature>
<dbReference type="EMBL" id="JABCKI010000002">
    <property type="protein sequence ID" value="KAG5654681.1"/>
    <property type="molecule type" value="Genomic_DNA"/>
</dbReference>
<dbReference type="AlphaFoldDB" id="A0A9P7GR58"/>
<evidence type="ECO:0000256" key="1">
    <source>
        <dbReference type="SAM" id="MobiDB-lite"/>
    </source>
</evidence>
<comment type="caution">
    <text evidence="2">The sequence shown here is derived from an EMBL/GenBank/DDBJ whole genome shotgun (WGS) entry which is preliminary data.</text>
</comment>
<protein>
    <submittedName>
        <fullName evidence="2">Uncharacterized protein</fullName>
    </submittedName>
</protein>
<sequence>MIRVELETTAAEAQIQAPTATIAREVEVNAEHAHDAFNAAAEAAKSKGPALTGSNPSTLHPSALEQFEEQAHQKTEAAVAEGHHDIDELKATATGYVEQAKQIAASALSTAQVPIL</sequence>
<dbReference type="OrthoDB" id="3269666at2759"/>
<evidence type="ECO:0000313" key="2">
    <source>
        <dbReference type="EMBL" id="KAG5654681.1"/>
    </source>
</evidence>
<reference evidence="2" key="1">
    <citation type="submission" date="2021-02" db="EMBL/GenBank/DDBJ databases">
        <authorList>
            <person name="Nieuwenhuis M."/>
            <person name="Van De Peppel L.J.J."/>
        </authorList>
    </citation>
    <scope>NUCLEOTIDE SEQUENCE</scope>
    <source>
        <strain evidence="2">D49</strain>
    </source>
</reference>
<accession>A0A9P7GR58</accession>
<dbReference type="Proteomes" id="UP000717328">
    <property type="component" value="Unassembled WGS sequence"/>
</dbReference>
<name>A0A9P7GR58_9AGAR</name>